<gene>
    <name evidence="2" type="ORF">L227DRAFT_354771</name>
</gene>
<dbReference type="EMBL" id="ML122308">
    <property type="protein sequence ID" value="RPD54226.1"/>
    <property type="molecule type" value="Genomic_DNA"/>
</dbReference>
<feature type="compositionally biased region" description="Basic and acidic residues" evidence="1">
    <location>
        <begin position="1"/>
        <end position="11"/>
    </location>
</feature>
<evidence type="ECO:0000313" key="2">
    <source>
        <dbReference type="EMBL" id="RPD54226.1"/>
    </source>
</evidence>
<sequence length="100" mass="10229">MLGIRTHEGHQRTRCVGTGNRTPPSGLEVVPIPRGVQDVVKAGRGGAGELPATGRRGLNPLSVHLAVNATCGLELIPGHVRCRAGVAGGAVWAGRTHGSN</sequence>
<protein>
    <submittedName>
        <fullName evidence="2">Uncharacterized protein</fullName>
    </submittedName>
</protein>
<organism evidence="2 3">
    <name type="scientific">Lentinus tigrinus ALCF2SS1-6</name>
    <dbReference type="NCBI Taxonomy" id="1328759"/>
    <lineage>
        <taxon>Eukaryota</taxon>
        <taxon>Fungi</taxon>
        <taxon>Dikarya</taxon>
        <taxon>Basidiomycota</taxon>
        <taxon>Agaricomycotina</taxon>
        <taxon>Agaricomycetes</taxon>
        <taxon>Polyporales</taxon>
        <taxon>Polyporaceae</taxon>
        <taxon>Lentinus</taxon>
    </lineage>
</organism>
<dbReference type="Proteomes" id="UP000313359">
    <property type="component" value="Unassembled WGS sequence"/>
</dbReference>
<name>A0A5C2RVJ5_9APHY</name>
<proteinExistence type="predicted"/>
<keyword evidence="3" id="KW-1185">Reference proteome</keyword>
<reference evidence="2" key="1">
    <citation type="journal article" date="2018" name="Genome Biol. Evol.">
        <title>Genomics and development of Lentinus tigrinus, a white-rot wood-decaying mushroom with dimorphic fruiting bodies.</title>
        <authorList>
            <person name="Wu B."/>
            <person name="Xu Z."/>
            <person name="Knudson A."/>
            <person name="Carlson A."/>
            <person name="Chen N."/>
            <person name="Kovaka S."/>
            <person name="LaButti K."/>
            <person name="Lipzen A."/>
            <person name="Pennachio C."/>
            <person name="Riley R."/>
            <person name="Schakwitz W."/>
            <person name="Umezawa K."/>
            <person name="Ohm R.A."/>
            <person name="Grigoriev I.V."/>
            <person name="Nagy L.G."/>
            <person name="Gibbons J."/>
            <person name="Hibbett D."/>
        </authorList>
    </citation>
    <scope>NUCLEOTIDE SEQUENCE [LARGE SCALE GENOMIC DNA]</scope>
    <source>
        <strain evidence="2">ALCF2SS1-6</strain>
    </source>
</reference>
<accession>A0A5C2RVJ5</accession>
<evidence type="ECO:0000256" key="1">
    <source>
        <dbReference type="SAM" id="MobiDB-lite"/>
    </source>
</evidence>
<dbReference type="AlphaFoldDB" id="A0A5C2RVJ5"/>
<evidence type="ECO:0000313" key="3">
    <source>
        <dbReference type="Proteomes" id="UP000313359"/>
    </source>
</evidence>
<feature type="region of interest" description="Disordered" evidence="1">
    <location>
        <begin position="1"/>
        <end position="30"/>
    </location>
</feature>